<dbReference type="EMBL" id="DYDO01000007">
    <property type="protein sequence ID" value="DBA20504.1"/>
    <property type="molecule type" value="Genomic_DNA"/>
</dbReference>
<comment type="caution">
    <text evidence="1">The sequence shown here is derived from an EMBL/GenBank/DDBJ whole genome shotgun (WGS) entry which is preliminary data.</text>
</comment>
<dbReference type="AlphaFoldDB" id="A0AAV2ZQ79"/>
<evidence type="ECO:0000313" key="2">
    <source>
        <dbReference type="Proteomes" id="UP001181693"/>
    </source>
</evidence>
<sequence>MCSAPREEERWSNKIKPTYTFHPADLKQLGRILQFPYLHVT</sequence>
<evidence type="ECO:0000313" key="1">
    <source>
        <dbReference type="EMBL" id="DBA20504.1"/>
    </source>
</evidence>
<reference evidence="1" key="1">
    <citation type="thesis" date="2020" institute="ProQuest LLC" country="789 East Eisenhower Parkway, Ann Arbor, MI, USA">
        <title>Comparative Genomics and Chromosome Evolution.</title>
        <authorList>
            <person name="Mudd A.B."/>
        </authorList>
    </citation>
    <scope>NUCLEOTIDE SEQUENCE</scope>
    <source>
        <strain evidence="1">1538</strain>
        <tissue evidence="1">Blood</tissue>
    </source>
</reference>
<protein>
    <submittedName>
        <fullName evidence="1">Uncharacterized protein</fullName>
    </submittedName>
</protein>
<proteinExistence type="predicted"/>
<keyword evidence="2" id="KW-1185">Reference proteome</keyword>
<dbReference type="Proteomes" id="UP001181693">
    <property type="component" value="Unassembled WGS sequence"/>
</dbReference>
<name>A0AAV2ZQ79_PYXAD</name>
<accession>A0AAV2ZQ79</accession>
<organism evidence="1 2">
    <name type="scientific">Pyxicephalus adspersus</name>
    <name type="common">African bullfrog</name>
    <dbReference type="NCBI Taxonomy" id="30357"/>
    <lineage>
        <taxon>Eukaryota</taxon>
        <taxon>Metazoa</taxon>
        <taxon>Chordata</taxon>
        <taxon>Craniata</taxon>
        <taxon>Vertebrata</taxon>
        <taxon>Euteleostomi</taxon>
        <taxon>Amphibia</taxon>
        <taxon>Batrachia</taxon>
        <taxon>Anura</taxon>
        <taxon>Neobatrachia</taxon>
        <taxon>Ranoidea</taxon>
        <taxon>Pyxicephalidae</taxon>
        <taxon>Pyxicephalinae</taxon>
        <taxon>Pyxicephalus</taxon>
    </lineage>
</organism>
<gene>
    <name evidence="1" type="ORF">GDO54_017277</name>
</gene>